<dbReference type="PROSITE" id="PS51396">
    <property type="entry name" value="PUL"/>
    <property type="match status" value="1"/>
</dbReference>
<evidence type="ECO:0000313" key="10">
    <source>
        <dbReference type="Proteomes" id="UP000186583"/>
    </source>
</evidence>
<dbReference type="Proteomes" id="UP000186583">
    <property type="component" value="Unassembled WGS sequence"/>
</dbReference>
<keyword evidence="2" id="KW-0963">Cytoplasm</keyword>
<keyword evidence="10" id="KW-1185">Reference proteome</keyword>
<evidence type="ECO:0000256" key="5">
    <source>
        <dbReference type="PROSITE-ProRule" id="PRU00221"/>
    </source>
</evidence>
<dbReference type="InterPro" id="IPR011989">
    <property type="entry name" value="ARM-like"/>
</dbReference>
<dbReference type="SUPFAM" id="SSF50978">
    <property type="entry name" value="WD40 repeat-like"/>
    <property type="match status" value="1"/>
</dbReference>
<name>A0A1Q8RQE4_9PEZI</name>
<dbReference type="PANTHER" id="PTHR19849">
    <property type="entry name" value="PHOSPHOLIPASE A-2-ACTIVATING PROTEIN"/>
    <property type="match status" value="1"/>
</dbReference>
<dbReference type="GO" id="GO:0010992">
    <property type="term" value="P:ubiquitin recycling"/>
    <property type="evidence" value="ECO:0007669"/>
    <property type="project" value="TreeGrafter"/>
</dbReference>
<feature type="repeat" description="WD" evidence="5">
    <location>
        <begin position="10"/>
        <end position="40"/>
    </location>
</feature>
<dbReference type="Pfam" id="PF08324">
    <property type="entry name" value="PUL"/>
    <property type="match status" value="1"/>
</dbReference>
<feature type="repeat" description="WD" evidence="5">
    <location>
        <begin position="105"/>
        <end position="137"/>
    </location>
</feature>
<evidence type="ECO:0000256" key="6">
    <source>
        <dbReference type="SAM" id="MobiDB-lite"/>
    </source>
</evidence>
<dbReference type="PANTHER" id="PTHR19849:SF0">
    <property type="entry name" value="PHOSPHOLIPASE A-2-ACTIVATING PROTEIN"/>
    <property type="match status" value="1"/>
</dbReference>
<dbReference type="InterPro" id="IPR015155">
    <property type="entry name" value="PFU"/>
</dbReference>
<feature type="domain" description="PFU" evidence="7">
    <location>
        <begin position="376"/>
        <end position="472"/>
    </location>
</feature>
<dbReference type="PROSITE" id="PS50294">
    <property type="entry name" value="WD_REPEATS_REGION"/>
    <property type="match status" value="3"/>
</dbReference>
<dbReference type="CDD" id="cd00200">
    <property type="entry name" value="WD40"/>
    <property type="match status" value="1"/>
</dbReference>
<feature type="region of interest" description="Disordered" evidence="6">
    <location>
        <begin position="465"/>
        <end position="492"/>
    </location>
</feature>
<evidence type="ECO:0000256" key="3">
    <source>
        <dbReference type="ARBA" id="ARBA00022574"/>
    </source>
</evidence>
<keyword evidence="3 5" id="KW-0853">WD repeat</keyword>
<dbReference type="GO" id="GO:0005737">
    <property type="term" value="C:cytoplasm"/>
    <property type="evidence" value="ECO:0007669"/>
    <property type="project" value="UniProtKB-SubCell"/>
</dbReference>
<evidence type="ECO:0000256" key="1">
    <source>
        <dbReference type="ARBA" id="ARBA00004496"/>
    </source>
</evidence>
<feature type="repeat" description="WD" evidence="5">
    <location>
        <begin position="237"/>
        <end position="267"/>
    </location>
</feature>
<dbReference type="Pfam" id="PF09070">
    <property type="entry name" value="PFU"/>
    <property type="match status" value="1"/>
</dbReference>
<dbReference type="STRING" id="708187.A0A1Q8RQE4"/>
<dbReference type="FunFam" id="2.130.10.10:FF:000236">
    <property type="entry name" value="Polyubiquitin binding protein (Doa1/Ufd3)"/>
    <property type="match status" value="1"/>
</dbReference>
<dbReference type="OrthoDB" id="10265988at2759"/>
<feature type="domain" description="PUL" evidence="8">
    <location>
        <begin position="495"/>
        <end position="766"/>
    </location>
</feature>
<protein>
    <submittedName>
        <fullName evidence="9">Ubiquitin homeostasis protein lub1</fullName>
    </submittedName>
</protein>
<dbReference type="InterPro" id="IPR001680">
    <property type="entry name" value="WD40_rpt"/>
</dbReference>
<evidence type="ECO:0000256" key="4">
    <source>
        <dbReference type="ARBA" id="ARBA00022737"/>
    </source>
</evidence>
<gene>
    <name evidence="9" type="ORF">CCHL11_08513</name>
</gene>
<dbReference type="Gene3D" id="2.130.10.10">
    <property type="entry name" value="YVTN repeat-like/Quinoprotein amine dehydrogenase"/>
    <property type="match status" value="1"/>
</dbReference>
<dbReference type="EMBL" id="MPGH01000117">
    <property type="protein sequence ID" value="OLN86566.1"/>
    <property type="molecule type" value="Genomic_DNA"/>
</dbReference>
<evidence type="ECO:0000259" key="7">
    <source>
        <dbReference type="PROSITE" id="PS51394"/>
    </source>
</evidence>
<comment type="subcellular location">
    <subcellularLocation>
        <location evidence="1">Cytoplasm</location>
    </subcellularLocation>
</comment>
<evidence type="ECO:0000256" key="2">
    <source>
        <dbReference type="ARBA" id="ARBA00022490"/>
    </source>
</evidence>
<dbReference type="PROSITE" id="PS50082">
    <property type="entry name" value="WD_REPEATS_2"/>
    <property type="match status" value="3"/>
</dbReference>
<accession>A0A1Q8RQE4</accession>
<organism evidence="9 10">
    <name type="scientific">Colletotrichum chlorophyti</name>
    <dbReference type="NCBI Taxonomy" id="708187"/>
    <lineage>
        <taxon>Eukaryota</taxon>
        <taxon>Fungi</taxon>
        <taxon>Dikarya</taxon>
        <taxon>Ascomycota</taxon>
        <taxon>Pezizomycotina</taxon>
        <taxon>Sordariomycetes</taxon>
        <taxon>Hypocreomycetidae</taxon>
        <taxon>Glomerellales</taxon>
        <taxon>Glomerellaceae</taxon>
        <taxon>Colletotrichum</taxon>
    </lineage>
</organism>
<keyword evidence="4" id="KW-0677">Repeat</keyword>
<evidence type="ECO:0000313" key="9">
    <source>
        <dbReference type="EMBL" id="OLN86566.1"/>
    </source>
</evidence>
<dbReference type="Gene3D" id="3.10.20.870">
    <property type="entry name" value="PFU (PLAA family ubiquitin binding), C-terminal domain"/>
    <property type="match status" value="1"/>
</dbReference>
<dbReference type="Pfam" id="PF00400">
    <property type="entry name" value="WD40"/>
    <property type="match status" value="5"/>
</dbReference>
<dbReference type="FunFam" id="3.10.20.870:FF:000003">
    <property type="entry name" value="Polyubiquitin binding (Doa1 Ufd3) protein"/>
    <property type="match status" value="1"/>
</dbReference>
<dbReference type="SMART" id="SM00320">
    <property type="entry name" value="WD40"/>
    <property type="match status" value="6"/>
</dbReference>
<dbReference type="InterPro" id="IPR015943">
    <property type="entry name" value="WD40/YVTN_repeat-like_dom_sf"/>
</dbReference>
<dbReference type="GO" id="GO:0043161">
    <property type="term" value="P:proteasome-mediated ubiquitin-dependent protein catabolic process"/>
    <property type="evidence" value="ECO:0007669"/>
    <property type="project" value="TreeGrafter"/>
</dbReference>
<dbReference type="Gene3D" id="1.25.10.10">
    <property type="entry name" value="Leucine-rich Repeat Variant"/>
    <property type="match status" value="1"/>
</dbReference>
<evidence type="ECO:0000259" key="8">
    <source>
        <dbReference type="PROSITE" id="PS51396"/>
    </source>
</evidence>
<comment type="caution">
    <text evidence="9">The sequence shown here is derived from an EMBL/GenBank/DDBJ whole genome shotgun (WGS) entry which is preliminary data.</text>
</comment>
<dbReference type="AlphaFoldDB" id="A0A1Q8RQE4"/>
<reference evidence="9 10" key="1">
    <citation type="submission" date="2016-11" db="EMBL/GenBank/DDBJ databases">
        <title>Draft Genome Assembly of Colletotrichum chlorophyti a pathogen of herbaceous plants.</title>
        <authorList>
            <person name="Gan P."/>
            <person name="Narusaka M."/>
            <person name="Tsushima A."/>
            <person name="Narusaka Y."/>
            <person name="Takano Y."/>
            <person name="Shirasu K."/>
        </authorList>
    </citation>
    <scope>NUCLEOTIDE SEQUENCE [LARGE SCALE GENOMIC DNA]</scope>
    <source>
        <strain evidence="9 10">NTL11</strain>
    </source>
</reference>
<dbReference type="InterPro" id="IPR038122">
    <property type="entry name" value="PFU_sf"/>
</dbReference>
<dbReference type="InterPro" id="IPR013535">
    <property type="entry name" value="PUL_dom"/>
</dbReference>
<proteinExistence type="predicted"/>
<sequence>MADFKLSAQLVGHDSDVKSVSFPSPQTVLSASRDGSVRVWRQTSGSPPTFEASVTSQSSEFVNVVSYLQPSEPYPDGLVVSGGKDTIIEVKRPQAAPSDNAERLLIGHSQNVCSVDVSPKGTFLVSGGWDAQAIVWSTSKWEPELRLSGHDKSVWAVLALDEQTVITGCADSNIRIYNLGSAVAGDVEPQSTIYTSEVIRALARVPKGHPSGADIASASNDGIIRLWKFNGQQVGELIGHESFIYALTSLPSGELVSAGEDRTVRIWRGNECVQTITHPAISVWTVAANQETGDIVTGTSDGVARVFTRSKERIASAEAITDFDDAVKASAIPQQQLPSINKEKLPGPEFLETRSGTKEGQVQMINQGNGTITAHQWSQSQQQWINVGTVVDSAGSSGRKTEYNSKSYDYVFDVDIEDGKPPLKLPYNLSQNPYDAATKFLNDNELPISYLDNVANFITQNTQGATFGQSAPASSDPYGTESRYRPGEPESTVPRLLPQPEYLFITAGKYDAMVSKILAINATMISSGRKDAALNPSEQNTLNAAKEAIASSKPVTQEGIDLAVKIVTHWPYSDRLAGLDLLRCVAPTPLAADLAVPGGSFLQVAVKSALDAPDGTAPNENSAMMALRTFANIFRSSNGRALAAKEASTAASLIERVLGISGGAPIGPFNRNVLIAATTTLINYAVLASKEKSTAESKRFIAALGKIITSQTDPEVLYRALVALGTYASVAKVEVKSLGGVEWIKSAIDKVSEPRVKEVGNEALRLF</sequence>
<dbReference type="PROSITE" id="PS51394">
    <property type="entry name" value="PFU"/>
    <property type="match status" value="1"/>
</dbReference>
<dbReference type="InterPro" id="IPR036322">
    <property type="entry name" value="WD40_repeat_dom_sf"/>
</dbReference>
<dbReference type="GO" id="GO:0043130">
    <property type="term" value="F:ubiquitin binding"/>
    <property type="evidence" value="ECO:0007669"/>
    <property type="project" value="TreeGrafter"/>
</dbReference>
<dbReference type="GO" id="GO:0005634">
    <property type="term" value="C:nucleus"/>
    <property type="evidence" value="ECO:0007669"/>
    <property type="project" value="TreeGrafter"/>
</dbReference>